<accession>A0ABQ9ZHI1</accession>
<keyword evidence="2" id="KW-1185">Reference proteome</keyword>
<proteinExistence type="predicted"/>
<gene>
    <name evidence="1" type="ORF">OUZ56_021479</name>
</gene>
<comment type="caution">
    <text evidence="1">The sequence shown here is derived from an EMBL/GenBank/DDBJ whole genome shotgun (WGS) entry which is preliminary data.</text>
</comment>
<organism evidence="1 2">
    <name type="scientific">Daphnia magna</name>
    <dbReference type="NCBI Taxonomy" id="35525"/>
    <lineage>
        <taxon>Eukaryota</taxon>
        <taxon>Metazoa</taxon>
        <taxon>Ecdysozoa</taxon>
        <taxon>Arthropoda</taxon>
        <taxon>Crustacea</taxon>
        <taxon>Branchiopoda</taxon>
        <taxon>Diplostraca</taxon>
        <taxon>Cladocera</taxon>
        <taxon>Anomopoda</taxon>
        <taxon>Daphniidae</taxon>
        <taxon>Daphnia</taxon>
    </lineage>
</organism>
<dbReference type="EMBL" id="JAOYFB010000003">
    <property type="protein sequence ID" value="KAK4012380.1"/>
    <property type="molecule type" value="Genomic_DNA"/>
</dbReference>
<evidence type="ECO:0000313" key="2">
    <source>
        <dbReference type="Proteomes" id="UP001234178"/>
    </source>
</evidence>
<reference evidence="1 2" key="1">
    <citation type="journal article" date="2023" name="Nucleic Acids Res.">
        <title>The hologenome of Daphnia magna reveals possible DNA methylation and microbiome-mediated evolution of the host genome.</title>
        <authorList>
            <person name="Chaturvedi A."/>
            <person name="Li X."/>
            <person name="Dhandapani V."/>
            <person name="Marshall H."/>
            <person name="Kissane S."/>
            <person name="Cuenca-Cambronero M."/>
            <person name="Asole G."/>
            <person name="Calvet F."/>
            <person name="Ruiz-Romero M."/>
            <person name="Marangio P."/>
            <person name="Guigo R."/>
            <person name="Rago D."/>
            <person name="Mirbahai L."/>
            <person name="Eastwood N."/>
            <person name="Colbourne J.K."/>
            <person name="Zhou J."/>
            <person name="Mallon E."/>
            <person name="Orsini L."/>
        </authorList>
    </citation>
    <scope>NUCLEOTIDE SEQUENCE [LARGE SCALE GENOMIC DNA]</scope>
    <source>
        <strain evidence="1">LRV0_1</strain>
    </source>
</reference>
<protein>
    <submittedName>
        <fullName evidence="1">Uncharacterized protein</fullName>
    </submittedName>
</protein>
<evidence type="ECO:0000313" key="1">
    <source>
        <dbReference type="EMBL" id="KAK4012380.1"/>
    </source>
</evidence>
<sequence>MSLATSEKLDGYIAALLGFDGLYSIPGGGSLEFLRPTARNHDFVDRLNLLSSRAGSGNGWINHGRGLAEGNVALWKFPLVALTPSIALTRLPEIESRMDAEIQDIRVEAAVKRRACFTIACEAVASPFVSSILSLALHDPYSEYLPNRDLFRAFNFNFTSPFARFLDDMFVTTRGDPTLIGYTYQFAWKRDQLAVFQREVEDLIDTRVMLSSRRGWALRPRITERDLITYVNQGRVMTDILAANNARADGLVSLPFPFPFNIIVAHEWEQAFRALTLTRSTHPVGGIPIISFDAKTLVLQYVIPDRLTHLFPDNRMHELPHWTQWYVGRERAFMLQNDTIRRWRHSIEGFSGAIFGIPIRPLTQPRRILKL</sequence>
<dbReference type="Proteomes" id="UP001234178">
    <property type="component" value="Unassembled WGS sequence"/>
</dbReference>
<name>A0ABQ9ZHI1_9CRUS</name>